<gene>
    <name evidence="1" type="primary">69</name>
    <name evidence="1" type="ORF">SEA_TZGORDON_69</name>
</gene>
<evidence type="ECO:0000313" key="2">
    <source>
        <dbReference type="Proteomes" id="UP000509569"/>
    </source>
</evidence>
<dbReference type="RefSeq" id="YP_010051157.1">
    <property type="nucleotide sequence ID" value="NC_054438.1"/>
</dbReference>
<dbReference type="Proteomes" id="UP000509569">
    <property type="component" value="Segment"/>
</dbReference>
<evidence type="ECO:0000313" key="1">
    <source>
        <dbReference type="EMBL" id="QKO02987.1"/>
    </source>
</evidence>
<dbReference type="KEGG" id="vg:63911898"/>
<dbReference type="GeneID" id="63911898"/>
<name>A0A6N0A8K6_9CAUD</name>
<dbReference type="EMBL" id="MT553344">
    <property type="protein sequence ID" value="QKO02987.1"/>
    <property type="molecule type" value="Genomic_DNA"/>
</dbReference>
<reference evidence="1 2" key="1">
    <citation type="submission" date="2020-06" db="EMBL/GenBank/DDBJ databases">
        <authorList>
            <person name="Moran J."/>
            <person name="Kenna M."/>
            <person name="Ware V."/>
            <person name="Garlena R.A."/>
            <person name="Russell D.A."/>
            <person name="Pope W.H."/>
            <person name="Jacobs-Sera D."/>
            <person name="Hatfull G.F."/>
        </authorList>
    </citation>
    <scope>NUCLEOTIDE SEQUENCE [LARGE SCALE GENOMIC DNA]</scope>
</reference>
<proteinExistence type="predicted"/>
<protein>
    <submittedName>
        <fullName evidence="1">Uncharacterized protein</fullName>
    </submittedName>
</protein>
<keyword evidence="2" id="KW-1185">Reference proteome</keyword>
<organism evidence="1 2">
    <name type="scientific">Gordonia phage TZGordon</name>
    <dbReference type="NCBI Taxonomy" id="2744004"/>
    <lineage>
        <taxon>Viruses</taxon>
        <taxon>Duplodnaviria</taxon>
        <taxon>Heunggongvirae</taxon>
        <taxon>Uroviricota</taxon>
        <taxon>Caudoviricetes</taxon>
        <taxon>Ruthgordonvirinae</taxon>
        <taxon>Vendettavirus</taxon>
        <taxon>Vendettavirus tzgordon</taxon>
    </lineage>
</organism>
<sequence length="117" mass="13287">MTTATLYGSKWERIGKMHTFPNPFLPAEGSFTTGEFTPDPVIENVRTIRTDGVHKVEFTVRMQPFRRDLWELLHGPGFREMHAEMVAVREAAWQEMKAGPTYFGAGADELMGARERG</sequence>
<accession>A0A6N0A8K6</accession>